<dbReference type="AlphaFoldDB" id="A0AA39YJX9"/>
<keyword evidence="3" id="KW-1185">Reference proteome</keyword>
<feature type="compositionally biased region" description="Basic and acidic residues" evidence="1">
    <location>
        <begin position="810"/>
        <end position="830"/>
    </location>
</feature>
<feature type="compositionally biased region" description="Basic residues" evidence="1">
    <location>
        <begin position="238"/>
        <end position="251"/>
    </location>
</feature>
<evidence type="ECO:0008006" key="4">
    <source>
        <dbReference type="Google" id="ProtNLM"/>
    </source>
</evidence>
<feature type="region of interest" description="Disordered" evidence="1">
    <location>
        <begin position="1"/>
        <end position="284"/>
    </location>
</feature>
<evidence type="ECO:0000313" key="2">
    <source>
        <dbReference type="EMBL" id="KAK0653999.1"/>
    </source>
</evidence>
<comment type="caution">
    <text evidence="2">The sequence shown here is derived from an EMBL/GenBank/DDBJ whole genome shotgun (WGS) entry which is preliminary data.</text>
</comment>
<dbReference type="EMBL" id="JAULSY010000233">
    <property type="protein sequence ID" value="KAK0653999.1"/>
    <property type="molecule type" value="Genomic_DNA"/>
</dbReference>
<sequence length="936" mass="103403">MNSRDPPARQPSLSYARILRGDTIKSRKVLASKSKPATKDTKDPKDPTTTTKEGEKTSPEGAMRAPDQLQKHKQNHKPGRDRNAAPGPGPNRQVKDTKDNSSAEFPQLKNPAREPPRNPLQSKPQSPAEKHKTKSAPTVARTQSYAQVASGKKVQVLTKPPKAATTKPADTEYPSIAHEPTAKMPSKSSQSSNWRNSSDAKAKTPGSQPGSRDKSLHQGSLSSQPPPPALPATDKMNLKSKPKHKGHHRRNSSLTSPARTADKKRHNSSGVCDSPTKKPTVPDSDMVIARQRARRFSAPDIPSPIIEEPENVTSEAPDADAAQLEFIKKRAERTAMVIAAHDRGEYSLWDTQYEWDVLVVCKDRSWQVHHDILSRESEYMRERLPPKDPAGYIRFELDGHDAMQLGYALQFMYLKSYPDAYYDRNAPLSGEPLRFNTFLYIAGASIDYTAMMDFAVARINEATAIVGEYLPILQERGPNGLQEPNPELYNLYNPLGWALTMMYEQGTKVVMKNLRLAMTKFVDVSMLYLILDRGFKQIFGLGWVLYLYPNLVNDAIFFGSVGALDPPNESSAVAPPQQGQHLQECQQQQQCQVPVQSQLQEQPQSLPLPQPTPSLTEPARTPGGLWQASWDQSQARLMAQQPQKKESVQPPTETPTPIPPAPAPAPAPVLAPAPAPAPASRLPNDGVWGNEVWERIDKTHGGGAGHGGRGGKHREFGSVRGARDGRMGGSKYFYPRGSSRARADNDRRNPWEHNWRKRDEPEEYHQPEEVEDEEGNLWIIGNPGPTPAPQKQSDRPEEPEQTAQPGQQEQSEKGNEDLEEERRERPHSVSDDLVNPWDEDTWRPATNEQRKAGGSEESGPDDDDDERSTITAFTPVTSMAGDDVMSGSTMIPVVFEDDADEVGAGEARTDDMVTAITSKEGGQDGGDLTPTPTAMH</sequence>
<protein>
    <recommendedName>
        <fullName evidence="4">BTB domain-containing protein</fullName>
    </recommendedName>
</protein>
<name>A0AA39YJX9_9PEZI</name>
<dbReference type="Proteomes" id="UP001174997">
    <property type="component" value="Unassembled WGS sequence"/>
</dbReference>
<accession>A0AA39YJX9</accession>
<feature type="region of interest" description="Disordered" evidence="1">
    <location>
        <begin position="916"/>
        <end position="936"/>
    </location>
</feature>
<evidence type="ECO:0000313" key="3">
    <source>
        <dbReference type="Proteomes" id="UP001174997"/>
    </source>
</evidence>
<feature type="compositionally biased region" description="Low complexity" evidence="1">
    <location>
        <begin position="186"/>
        <end position="197"/>
    </location>
</feature>
<feature type="compositionally biased region" description="Basic and acidic residues" evidence="1">
    <location>
        <begin position="713"/>
        <end position="726"/>
    </location>
</feature>
<feature type="compositionally biased region" description="Pro residues" evidence="1">
    <location>
        <begin position="652"/>
        <end position="677"/>
    </location>
</feature>
<reference evidence="2" key="1">
    <citation type="submission" date="2023-06" db="EMBL/GenBank/DDBJ databases">
        <title>Genome-scale phylogeny and comparative genomics of the fungal order Sordariales.</title>
        <authorList>
            <consortium name="Lawrence Berkeley National Laboratory"/>
            <person name="Hensen N."/>
            <person name="Bonometti L."/>
            <person name="Westerberg I."/>
            <person name="Brannstrom I.O."/>
            <person name="Guillou S."/>
            <person name="Cros-Aarteil S."/>
            <person name="Calhoun S."/>
            <person name="Haridas S."/>
            <person name="Kuo A."/>
            <person name="Mondo S."/>
            <person name="Pangilinan J."/>
            <person name="Riley R."/>
            <person name="Labutti K."/>
            <person name="Andreopoulos B."/>
            <person name="Lipzen A."/>
            <person name="Chen C."/>
            <person name="Yanf M."/>
            <person name="Daum C."/>
            <person name="Ng V."/>
            <person name="Clum A."/>
            <person name="Steindorff A."/>
            <person name="Ohm R."/>
            <person name="Martin F."/>
            <person name="Silar P."/>
            <person name="Natvig D."/>
            <person name="Lalanne C."/>
            <person name="Gautier V."/>
            <person name="Ament-Velasquez S.L."/>
            <person name="Kruys A."/>
            <person name="Hutchinson M.I."/>
            <person name="Powell A.J."/>
            <person name="Barry K."/>
            <person name="Miller A.N."/>
            <person name="Grigoriev I.V."/>
            <person name="Debuchy R."/>
            <person name="Gladieux P."/>
            <person name="Thoren M.H."/>
            <person name="Johannesson H."/>
        </authorList>
    </citation>
    <scope>NUCLEOTIDE SEQUENCE</scope>
    <source>
        <strain evidence="2">CBS 307.81</strain>
    </source>
</reference>
<feature type="region of interest" description="Disordered" evidence="1">
    <location>
        <begin position="594"/>
        <end position="884"/>
    </location>
</feature>
<feature type="compositionally biased region" description="Basic and acidic residues" evidence="1">
    <location>
        <begin position="37"/>
        <end position="58"/>
    </location>
</feature>
<feature type="compositionally biased region" description="Low complexity" evidence="1">
    <location>
        <begin position="594"/>
        <end position="605"/>
    </location>
</feature>
<feature type="compositionally biased region" description="Basic and acidic residues" evidence="1">
    <location>
        <begin position="741"/>
        <end position="768"/>
    </location>
</feature>
<evidence type="ECO:0000256" key="1">
    <source>
        <dbReference type="SAM" id="MobiDB-lite"/>
    </source>
</evidence>
<proteinExistence type="predicted"/>
<feature type="compositionally biased region" description="Low complexity" evidence="1">
    <location>
        <begin position="158"/>
        <end position="168"/>
    </location>
</feature>
<organism evidence="2 3">
    <name type="scientific">Cercophora samala</name>
    <dbReference type="NCBI Taxonomy" id="330535"/>
    <lineage>
        <taxon>Eukaryota</taxon>
        <taxon>Fungi</taxon>
        <taxon>Dikarya</taxon>
        <taxon>Ascomycota</taxon>
        <taxon>Pezizomycotina</taxon>
        <taxon>Sordariomycetes</taxon>
        <taxon>Sordariomycetidae</taxon>
        <taxon>Sordariales</taxon>
        <taxon>Lasiosphaeriaceae</taxon>
        <taxon>Cercophora</taxon>
    </lineage>
</organism>
<gene>
    <name evidence="2" type="ORF">QBC41DRAFT_60974</name>
</gene>